<proteinExistence type="predicted"/>
<dbReference type="Pfam" id="PF01127">
    <property type="entry name" value="Sdh_cyt"/>
    <property type="match status" value="1"/>
</dbReference>
<feature type="transmembrane region" description="Helical" evidence="8">
    <location>
        <begin position="56"/>
        <end position="82"/>
    </location>
</feature>
<evidence type="ECO:0000256" key="2">
    <source>
        <dbReference type="ARBA" id="ARBA00022617"/>
    </source>
</evidence>
<evidence type="ECO:0000256" key="6">
    <source>
        <dbReference type="ARBA" id="ARBA00023004"/>
    </source>
</evidence>
<dbReference type="GO" id="GO:0016020">
    <property type="term" value="C:membrane"/>
    <property type="evidence" value="ECO:0007669"/>
    <property type="project" value="UniProtKB-SubCell"/>
</dbReference>
<dbReference type="GO" id="GO:0046872">
    <property type="term" value="F:metal ion binding"/>
    <property type="evidence" value="ECO:0007669"/>
    <property type="project" value="UniProtKB-KW"/>
</dbReference>
<evidence type="ECO:0000313" key="9">
    <source>
        <dbReference type="EMBL" id="MBC8207761.1"/>
    </source>
</evidence>
<dbReference type="Proteomes" id="UP000599024">
    <property type="component" value="Unassembled WGS sequence"/>
</dbReference>
<feature type="transmembrane region" description="Helical" evidence="8">
    <location>
        <begin position="188"/>
        <end position="212"/>
    </location>
</feature>
<keyword evidence="5 8" id="KW-1133">Transmembrane helix</keyword>
<feature type="transmembrane region" description="Helical" evidence="8">
    <location>
        <begin position="103"/>
        <end position="128"/>
    </location>
</feature>
<comment type="caution">
    <text evidence="9">The sequence shown here is derived from an EMBL/GenBank/DDBJ whole genome shotgun (WGS) entry which is preliminary data.</text>
</comment>
<protein>
    <submittedName>
        <fullName evidence="9">Succinate dehydrogenase cytochrome b subunit</fullName>
    </submittedName>
</protein>
<dbReference type="EMBL" id="JACNLK010000013">
    <property type="protein sequence ID" value="MBC8207761.1"/>
    <property type="molecule type" value="Genomic_DNA"/>
</dbReference>
<dbReference type="NCBIfam" id="TIGR02046">
    <property type="entry name" value="sdhC_b558_fam"/>
    <property type="match status" value="1"/>
</dbReference>
<name>A0A8J6N9Q4_9BACT</name>
<evidence type="ECO:0000313" key="10">
    <source>
        <dbReference type="Proteomes" id="UP000599024"/>
    </source>
</evidence>
<evidence type="ECO:0000256" key="8">
    <source>
        <dbReference type="SAM" id="Phobius"/>
    </source>
</evidence>
<organism evidence="9 10">
    <name type="scientific">Candidatus Desulfatifera sulfidica</name>
    <dbReference type="NCBI Taxonomy" id="2841691"/>
    <lineage>
        <taxon>Bacteria</taxon>
        <taxon>Pseudomonadati</taxon>
        <taxon>Thermodesulfobacteriota</taxon>
        <taxon>Desulfobulbia</taxon>
        <taxon>Desulfobulbales</taxon>
        <taxon>Desulfobulbaceae</taxon>
        <taxon>Candidatus Desulfatifera</taxon>
    </lineage>
</organism>
<dbReference type="AlphaFoldDB" id="A0A8J6N9Q4"/>
<keyword evidence="4" id="KW-0479">Metal-binding</keyword>
<reference evidence="9 10" key="1">
    <citation type="submission" date="2020-08" db="EMBL/GenBank/DDBJ databases">
        <title>Bridging the membrane lipid divide: bacteria of the FCB group superphylum have the potential to synthesize archaeal ether lipids.</title>
        <authorList>
            <person name="Villanueva L."/>
            <person name="Von Meijenfeldt F.A.B."/>
            <person name="Westbye A.B."/>
            <person name="Yadav S."/>
            <person name="Hopmans E.C."/>
            <person name="Dutilh B.E."/>
            <person name="Sinninghe Damste J.S."/>
        </authorList>
    </citation>
    <scope>NUCLEOTIDE SEQUENCE [LARGE SCALE GENOMIC DNA]</scope>
    <source>
        <strain evidence="9">NIOZ-UU81</strain>
    </source>
</reference>
<dbReference type="Gene3D" id="1.20.1300.10">
    <property type="entry name" value="Fumarate reductase/succinate dehydrogenase, transmembrane subunit"/>
    <property type="match status" value="1"/>
</dbReference>
<evidence type="ECO:0000256" key="3">
    <source>
        <dbReference type="ARBA" id="ARBA00022692"/>
    </source>
</evidence>
<dbReference type="SUPFAM" id="SSF81343">
    <property type="entry name" value="Fumarate reductase respiratory complex transmembrane subunits"/>
    <property type="match status" value="1"/>
</dbReference>
<sequence>MWFSTFIKSSIGKKWIMAATGLCLFFFLVSHAAGNATLFSSSELFQAYADQLHSHPLIVAVFSNSLLLIFLIHVITGLTLFFQNRQARPTRYRVTARAASNTLASGTMIYSGLCILLFIIIHIINFSLGNKGHQISETVTSLLARPTYSLFYIAAFLFLALHLSHGFWSMLQTFGINHPRYTALIAKLTLIVPLIFLALFGAIPVLIMSGVIT</sequence>
<keyword evidence="2" id="KW-0349">Heme</keyword>
<dbReference type="CDD" id="cd03498">
    <property type="entry name" value="SQR_TypeB_2_TM"/>
    <property type="match status" value="1"/>
</dbReference>
<comment type="subcellular location">
    <subcellularLocation>
        <location evidence="1">Membrane</location>
    </subcellularLocation>
</comment>
<dbReference type="InterPro" id="IPR034804">
    <property type="entry name" value="SQR/QFR_C/D"/>
</dbReference>
<evidence type="ECO:0000256" key="4">
    <source>
        <dbReference type="ARBA" id="ARBA00022723"/>
    </source>
</evidence>
<dbReference type="InterPro" id="IPR000701">
    <property type="entry name" value="SuccDH_FuR_B_TM-su"/>
</dbReference>
<evidence type="ECO:0000256" key="1">
    <source>
        <dbReference type="ARBA" id="ARBA00004370"/>
    </source>
</evidence>
<feature type="transmembrane region" description="Helical" evidence="8">
    <location>
        <begin position="148"/>
        <end position="168"/>
    </location>
</feature>
<keyword evidence="7 8" id="KW-0472">Membrane</keyword>
<gene>
    <name evidence="9" type="ORF">H8E79_01150</name>
</gene>
<dbReference type="InterPro" id="IPR011138">
    <property type="entry name" value="Cytochrome_b-558"/>
</dbReference>
<accession>A0A8J6N9Q4</accession>
<keyword evidence="6" id="KW-0408">Iron</keyword>
<evidence type="ECO:0000256" key="5">
    <source>
        <dbReference type="ARBA" id="ARBA00022989"/>
    </source>
</evidence>
<keyword evidence="3 8" id="KW-0812">Transmembrane</keyword>
<evidence type="ECO:0000256" key="7">
    <source>
        <dbReference type="ARBA" id="ARBA00023136"/>
    </source>
</evidence>